<evidence type="ECO:0000313" key="4">
    <source>
        <dbReference type="Proteomes" id="UP000529637"/>
    </source>
</evidence>
<organism evidence="3 4">
    <name type="scientific">Piscinibacter koreensis</name>
    <dbReference type="NCBI Taxonomy" id="2742824"/>
    <lineage>
        <taxon>Bacteria</taxon>
        <taxon>Pseudomonadati</taxon>
        <taxon>Pseudomonadota</taxon>
        <taxon>Betaproteobacteria</taxon>
        <taxon>Burkholderiales</taxon>
        <taxon>Sphaerotilaceae</taxon>
        <taxon>Piscinibacter</taxon>
    </lineage>
</organism>
<dbReference type="Gene3D" id="3.30.70.100">
    <property type="match status" value="1"/>
</dbReference>
<dbReference type="PROSITE" id="PS01047">
    <property type="entry name" value="HMA_1"/>
    <property type="match status" value="1"/>
</dbReference>
<gene>
    <name evidence="3" type="ORF">HQN59_09390</name>
</gene>
<evidence type="ECO:0000256" key="1">
    <source>
        <dbReference type="ARBA" id="ARBA00022723"/>
    </source>
</evidence>
<dbReference type="SUPFAM" id="SSF55008">
    <property type="entry name" value="HMA, heavy metal-associated domain"/>
    <property type="match status" value="1"/>
</dbReference>
<keyword evidence="4" id="KW-1185">Reference proteome</keyword>
<dbReference type="GO" id="GO:0046872">
    <property type="term" value="F:metal ion binding"/>
    <property type="evidence" value="ECO:0007669"/>
    <property type="project" value="UniProtKB-KW"/>
</dbReference>
<keyword evidence="1" id="KW-0479">Metal-binding</keyword>
<proteinExistence type="predicted"/>
<dbReference type="InterPro" id="IPR036163">
    <property type="entry name" value="HMA_dom_sf"/>
</dbReference>
<name>A0A7Y6NMU5_9BURK</name>
<dbReference type="RefSeq" id="WP_176068404.1">
    <property type="nucleotide sequence ID" value="NZ_JABWMJ010000003.1"/>
</dbReference>
<feature type="domain" description="HMA" evidence="2">
    <location>
        <begin position="1"/>
        <end position="64"/>
    </location>
</feature>
<comment type="caution">
    <text evidence="3">The sequence shown here is derived from an EMBL/GenBank/DDBJ whole genome shotgun (WGS) entry which is preliminary data.</text>
</comment>
<evidence type="ECO:0000313" key="3">
    <source>
        <dbReference type="EMBL" id="NUZ05977.1"/>
    </source>
</evidence>
<accession>A0A7Y6NMU5</accession>
<sequence length="84" mass="8663">MIAFQVDDMACGHCVSTITKAVKAVDQGASVKADLASHRVEIELTESDAQELRNAIQEAGYTPVPMAANAAPAATPNRSGSCCG</sequence>
<dbReference type="PROSITE" id="PS50846">
    <property type="entry name" value="HMA_2"/>
    <property type="match status" value="1"/>
</dbReference>
<dbReference type="Pfam" id="PF00403">
    <property type="entry name" value="HMA"/>
    <property type="match status" value="1"/>
</dbReference>
<dbReference type="CDD" id="cd00371">
    <property type="entry name" value="HMA"/>
    <property type="match status" value="1"/>
</dbReference>
<evidence type="ECO:0000259" key="2">
    <source>
        <dbReference type="PROSITE" id="PS50846"/>
    </source>
</evidence>
<dbReference type="Proteomes" id="UP000529637">
    <property type="component" value="Unassembled WGS sequence"/>
</dbReference>
<dbReference type="AlphaFoldDB" id="A0A7Y6NMU5"/>
<dbReference type="InterPro" id="IPR006121">
    <property type="entry name" value="HMA_dom"/>
</dbReference>
<dbReference type="EMBL" id="JABWMJ010000003">
    <property type="protein sequence ID" value="NUZ05977.1"/>
    <property type="molecule type" value="Genomic_DNA"/>
</dbReference>
<dbReference type="InterPro" id="IPR017969">
    <property type="entry name" value="Heavy-metal-associated_CS"/>
</dbReference>
<reference evidence="3 4" key="1">
    <citation type="submission" date="2020-06" db="EMBL/GenBank/DDBJ databases">
        <title>Schlegella sp. ID0723 isolated from air conditioner.</title>
        <authorList>
            <person name="Kim D.Y."/>
            <person name="Kim D.-U."/>
        </authorList>
    </citation>
    <scope>NUCLEOTIDE SEQUENCE [LARGE SCALE GENOMIC DNA]</scope>
    <source>
        <strain evidence="3 4">ID0723</strain>
    </source>
</reference>
<protein>
    <submittedName>
        <fullName evidence="3">Heavy-metal-associated domain-containing protein</fullName>
    </submittedName>
</protein>